<comment type="caution">
    <text evidence="1">The sequence shown here is derived from an EMBL/GenBank/DDBJ whole genome shotgun (WGS) entry which is preliminary data.</text>
</comment>
<sequence length="142" mass="16217">DQKIYEAQMNVLIAIFNLAIRIGTIVIRPDGIVNIIESIEKTSISVQDALNASDKVKAFIDENKDLSDIKDKIETIQKIEEDLKNNCNKAKDLNNSVITEQKRIESLDVDELAQILKTEDRKGIKMKSEWKSIENVMMRLLD</sequence>
<gene>
    <name evidence="1" type="ORF">RPERSI_LOCUS35017</name>
</gene>
<protein>
    <submittedName>
        <fullName evidence="1">416_t:CDS:1</fullName>
    </submittedName>
</protein>
<keyword evidence="2" id="KW-1185">Reference proteome</keyword>
<accession>A0ACA9SVA5</accession>
<feature type="non-terminal residue" evidence="1">
    <location>
        <position position="1"/>
    </location>
</feature>
<feature type="non-terminal residue" evidence="1">
    <location>
        <position position="142"/>
    </location>
</feature>
<dbReference type="Proteomes" id="UP000789920">
    <property type="component" value="Unassembled WGS sequence"/>
</dbReference>
<evidence type="ECO:0000313" key="1">
    <source>
        <dbReference type="EMBL" id="CAG8848233.1"/>
    </source>
</evidence>
<organism evidence="1 2">
    <name type="scientific">Racocetra persica</name>
    <dbReference type="NCBI Taxonomy" id="160502"/>
    <lineage>
        <taxon>Eukaryota</taxon>
        <taxon>Fungi</taxon>
        <taxon>Fungi incertae sedis</taxon>
        <taxon>Mucoromycota</taxon>
        <taxon>Glomeromycotina</taxon>
        <taxon>Glomeromycetes</taxon>
        <taxon>Diversisporales</taxon>
        <taxon>Gigasporaceae</taxon>
        <taxon>Racocetra</taxon>
    </lineage>
</organism>
<proteinExistence type="predicted"/>
<name>A0ACA9SVA5_9GLOM</name>
<reference evidence="1" key="1">
    <citation type="submission" date="2021-06" db="EMBL/GenBank/DDBJ databases">
        <authorList>
            <person name="Kallberg Y."/>
            <person name="Tangrot J."/>
            <person name="Rosling A."/>
        </authorList>
    </citation>
    <scope>NUCLEOTIDE SEQUENCE</scope>
    <source>
        <strain evidence="1">MA461A</strain>
    </source>
</reference>
<evidence type="ECO:0000313" key="2">
    <source>
        <dbReference type="Proteomes" id="UP000789920"/>
    </source>
</evidence>
<dbReference type="EMBL" id="CAJVQC010159826">
    <property type="protein sequence ID" value="CAG8848233.1"/>
    <property type="molecule type" value="Genomic_DNA"/>
</dbReference>